<name>A0A9Q3I629_9BASI</name>
<evidence type="ECO:0000256" key="4">
    <source>
        <dbReference type="ARBA" id="ARBA00022723"/>
    </source>
</evidence>
<evidence type="ECO:0000256" key="5">
    <source>
        <dbReference type="ARBA" id="ARBA00022759"/>
    </source>
</evidence>
<feature type="domain" description="Integrase catalytic" evidence="15">
    <location>
        <begin position="155"/>
        <end position="281"/>
    </location>
</feature>
<keyword evidence="2" id="KW-0548">Nucleotidyltransferase</keyword>
<dbReference type="GO" id="GO:0003964">
    <property type="term" value="F:RNA-directed DNA polymerase activity"/>
    <property type="evidence" value="ECO:0007669"/>
    <property type="project" value="UniProtKB-KW"/>
</dbReference>
<evidence type="ECO:0000256" key="3">
    <source>
        <dbReference type="ARBA" id="ARBA00022722"/>
    </source>
</evidence>
<evidence type="ECO:0000256" key="13">
    <source>
        <dbReference type="ARBA" id="ARBA00048173"/>
    </source>
</evidence>
<dbReference type="InterPro" id="IPR001584">
    <property type="entry name" value="Integrase_cat-core"/>
</dbReference>
<dbReference type="PROSITE" id="PS50994">
    <property type="entry name" value="INTEGRASE"/>
    <property type="match status" value="1"/>
</dbReference>
<keyword evidence="11" id="KW-0808">Transferase</keyword>
<accession>A0A9Q3I629</accession>
<keyword evidence="4" id="KW-0479">Metal-binding</keyword>
<keyword evidence="7" id="KW-0460">Magnesium</keyword>
<reference evidence="16" key="1">
    <citation type="submission" date="2021-03" db="EMBL/GenBank/DDBJ databases">
        <title>Draft genome sequence of rust myrtle Austropuccinia psidii MF-1, a brazilian biotype.</title>
        <authorList>
            <person name="Quecine M.C."/>
            <person name="Pachon D.M.R."/>
            <person name="Bonatelli M.L."/>
            <person name="Correr F.H."/>
            <person name="Franceschini L.M."/>
            <person name="Leite T.F."/>
            <person name="Margarido G.R.A."/>
            <person name="Almeida C.A."/>
            <person name="Ferrarezi J.A."/>
            <person name="Labate C.A."/>
        </authorList>
    </citation>
    <scope>NUCLEOTIDE SEQUENCE</scope>
    <source>
        <strain evidence="16">MF-1</strain>
    </source>
</reference>
<dbReference type="AlphaFoldDB" id="A0A9Q3I629"/>
<dbReference type="Gene3D" id="3.30.420.10">
    <property type="entry name" value="Ribonuclease H-like superfamily/Ribonuclease H"/>
    <property type="match status" value="1"/>
</dbReference>
<dbReference type="GO" id="GO:0006310">
    <property type="term" value="P:DNA recombination"/>
    <property type="evidence" value="ECO:0007669"/>
    <property type="project" value="UniProtKB-KW"/>
</dbReference>
<keyword evidence="17" id="KW-1185">Reference proteome</keyword>
<dbReference type="GO" id="GO:0015074">
    <property type="term" value="P:DNA integration"/>
    <property type="evidence" value="ECO:0007669"/>
    <property type="project" value="UniProtKB-KW"/>
</dbReference>
<dbReference type="GO" id="GO:0046872">
    <property type="term" value="F:metal ion binding"/>
    <property type="evidence" value="ECO:0007669"/>
    <property type="project" value="UniProtKB-KW"/>
</dbReference>
<keyword evidence="10" id="KW-0695">RNA-directed DNA polymerase</keyword>
<comment type="caution">
    <text evidence="16">The sequence shown here is derived from an EMBL/GenBank/DDBJ whole genome shotgun (WGS) entry which is preliminary data.</text>
</comment>
<evidence type="ECO:0000256" key="2">
    <source>
        <dbReference type="ARBA" id="ARBA00022695"/>
    </source>
</evidence>
<dbReference type="GO" id="GO:0005634">
    <property type="term" value="C:nucleus"/>
    <property type="evidence" value="ECO:0007669"/>
    <property type="project" value="UniProtKB-ARBA"/>
</dbReference>
<dbReference type="InterPro" id="IPR036397">
    <property type="entry name" value="RNaseH_sf"/>
</dbReference>
<comment type="catalytic activity">
    <reaction evidence="13">
        <text>DNA(n) + a 2'-deoxyribonucleoside 5'-triphosphate = DNA(n+1) + diphosphate</text>
        <dbReference type="Rhea" id="RHEA:22508"/>
        <dbReference type="Rhea" id="RHEA-COMP:17339"/>
        <dbReference type="Rhea" id="RHEA-COMP:17340"/>
        <dbReference type="ChEBI" id="CHEBI:33019"/>
        <dbReference type="ChEBI" id="CHEBI:61560"/>
        <dbReference type="ChEBI" id="CHEBI:173112"/>
        <dbReference type="EC" id="2.7.7.49"/>
    </reaction>
</comment>
<evidence type="ECO:0000256" key="7">
    <source>
        <dbReference type="ARBA" id="ARBA00022842"/>
    </source>
</evidence>
<protein>
    <recommendedName>
        <fullName evidence="15">Integrase catalytic domain-containing protein</fullName>
    </recommendedName>
</protein>
<evidence type="ECO:0000313" key="17">
    <source>
        <dbReference type="Proteomes" id="UP000765509"/>
    </source>
</evidence>
<evidence type="ECO:0000256" key="8">
    <source>
        <dbReference type="ARBA" id="ARBA00022884"/>
    </source>
</evidence>
<evidence type="ECO:0000259" key="15">
    <source>
        <dbReference type="PROSITE" id="PS50994"/>
    </source>
</evidence>
<dbReference type="GO" id="GO:0004519">
    <property type="term" value="F:endonuclease activity"/>
    <property type="evidence" value="ECO:0007669"/>
    <property type="project" value="UniProtKB-KW"/>
</dbReference>
<proteinExistence type="predicted"/>
<dbReference type="GO" id="GO:0003887">
    <property type="term" value="F:DNA-directed DNA polymerase activity"/>
    <property type="evidence" value="ECO:0007669"/>
    <property type="project" value="UniProtKB-KW"/>
</dbReference>
<dbReference type="InterPro" id="IPR039537">
    <property type="entry name" value="Retrotran_Ty1/copia-like"/>
</dbReference>
<keyword evidence="6" id="KW-0378">Hydrolase</keyword>
<keyword evidence="5" id="KW-0255">Endonuclease</keyword>
<dbReference type="InterPro" id="IPR012337">
    <property type="entry name" value="RNaseH-like_sf"/>
</dbReference>
<evidence type="ECO:0000256" key="14">
    <source>
        <dbReference type="ARBA" id="ARBA00049244"/>
    </source>
</evidence>
<evidence type="ECO:0000256" key="10">
    <source>
        <dbReference type="ARBA" id="ARBA00022918"/>
    </source>
</evidence>
<dbReference type="GO" id="GO:0016787">
    <property type="term" value="F:hydrolase activity"/>
    <property type="evidence" value="ECO:0007669"/>
    <property type="project" value="UniProtKB-KW"/>
</dbReference>
<keyword evidence="11" id="KW-0239">DNA-directed DNA polymerase</keyword>
<dbReference type="OrthoDB" id="1935865at2759"/>
<evidence type="ECO:0000256" key="6">
    <source>
        <dbReference type="ARBA" id="ARBA00022801"/>
    </source>
</evidence>
<sequence length="370" mass="42147">MVGSLDLFSNFKKGSFRVQTAALGSGYISFEYRGKIITLKCIYVAESKKNLISMGKLWKQGFLIKKLPNDFFSVRLGDFTIMDGCVKDNIFHLNIFFTKVYQLRVSKLSESTLHNRAGHPNDEVLRNMFPQAKNPPFCEACAVGKSHQLPYKGKLRKAPYAGHTVHSDLSGKISPSTIGSGQYYMKFMDDFSKFKIMYILNNKLEACEAIKNYVNQVKKTQNKPFKVMVNDNGGEYILAVVQDFIDKEGIRMEFTDSYSPQQNLVSERGNRSTSEKARSLLFIYFYFFSIASSPHLFWEMPLSLASSLKISHHHYWLVQTLHLIYEDFDTLGVFVLSTSQKSKDSGSFLPQQQRPSSLAMTIKNTTTESC</sequence>
<organism evidence="16 17">
    <name type="scientific">Austropuccinia psidii MF-1</name>
    <dbReference type="NCBI Taxonomy" id="1389203"/>
    <lineage>
        <taxon>Eukaryota</taxon>
        <taxon>Fungi</taxon>
        <taxon>Dikarya</taxon>
        <taxon>Basidiomycota</taxon>
        <taxon>Pucciniomycotina</taxon>
        <taxon>Pucciniomycetes</taxon>
        <taxon>Pucciniales</taxon>
        <taxon>Sphaerophragmiaceae</taxon>
        <taxon>Austropuccinia</taxon>
    </lineage>
</organism>
<evidence type="ECO:0000256" key="11">
    <source>
        <dbReference type="ARBA" id="ARBA00022932"/>
    </source>
</evidence>
<dbReference type="GO" id="GO:0032196">
    <property type="term" value="P:transposition"/>
    <property type="evidence" value="ECO:0007669"/>
    <property type="project" value="UniProtKB-KW"/>
</dbReference>
<dbReference type="PANTHER" id="PTHR42648:SF11">
    <property type="entry name" value="TRANSPOSON TY4-P GAG-POL POLYPROTEIN"/>
    <property type="match status" value="1"/>
</dbReference>
<evidence type="ECO:0000256" key="9">
    <source>
        <dbReference type="ARBA" id="ARBA00022908"/>
    </source>
</evidence>
<gene>
    <name evidence="16" type="ORF">O181_066989</name>
</gene>
<comment type="catalytic activity">
    <reaction evidence="14">
        <text>DNA(n) + a 2'-deoxyribonucleoside 5'-triphosphate = DNA(n+1) + diphosphate</text>
        <dbReference type="Rhea" id="RHEA:22508"/>
        <dbReference type="Rhea" id="RHEA-COMP:17339"/>
        <dbReference type="Rhea" id="RHEA-COMP:17340"/>
        <dbReference type="ChEBI" id="CHEBI:33019"/>
        <dbReference type="ChEBI" id="CHEBI:61560"/>
        <dbReference type="ChEBI" id="CHEBI:173112"/>
        <dbReference type="EC" id="2.7.7.7"/>
    </reaction>
</comment>
<keyword evidence="12" id="KW-0233">DNA recombination</keyword>
<dbReference type="PANTHER" id="PTHR42648">
    <property type="entry name" value="TRANSPOSASE, PUTATIVE-RELATED"/>
    <property type="match status" value="1"/>
</dbReference>
<keyword evidence="1" id="KW-0815">Transposition</keyword>
<dbReference type="Proteomes" id="UP000765509">
    <property type="component" value="Unassembled WGS sequence"/>
</dbReference>
<keyword evidence="9" id="KW-0229">DNA integration</keyword>
<keyword evidence="3" id="KW-0540">Nuclease</keyword>
<evidence type="ECO:0000256" key="1">
    <source>
        <dbReference type="ARBA" id="ARBA00022578"/>
    </source>
</evidence>
<evidence type="ECO:0000313" key="16">
    <source>
        <dbReference type="EMBL" id="MBW0527274.1"/>
    </source>
</evidence>
<evidence type="ECO:0000256" key="12">
    <source>
        <dbReference type="ARBA" id="ARBA00023172"/>
    </source>
</evidence>
<dbReference type="GO" id="GO:0003723">
    <property type="term" value="F:RNA binding"/>
    <property type="evidence" value="ECO:0007669"/>
    <property type="project" value="UniProtKB-KW"/>
</dbReference>
<dbReference type="EMBL" id="AVOT02033387">
    <property type="protein sequence ID" value="MBW0527274.1"/>
    <property type="molecule type" value="Genomic_DNA"/>
</dbReference>
<keyword evidence="8" id="KW-0694">RNA-binding</keyword>
<dbReference type="SUPFAM" id="SSF53098">
    <property type="entry name" value="Ribonuclease H-like"/>
    <property type="match status" value="1"/>
</dbReference>